<keyword evidence="2" id="KW-0378">Hydrolase</keyword>
<dbReference type="InterPro" id="IPR029052">
    <property type="entry name" value="Metallo-depent_PP-like"/>
</dbReference>
<accession>A0A412FKL0</accession>
<dbReference type="EMBL" id="QRUP01000026">
    <property type="protein sequence ID" value="RGR68699.1"/>
    <property type="molecule type" value="Genomic_DNA"/>
</dbReference>
<dbReference type="GO" id="GO:0008758">
    <property type="term" value="F:UDP-2,3-diacylglucosamine hydrolase activity"/>
    <property type="evidence" value="ECO:0007669"/>
    <property type="project" value="TreeGrafter"/>
</dbReference>
<evidence type="ECO:0000256" key="1">
    <source>
        <dbReference type="ARBA" id="ARBA00022723"/>
    </source>
</evidence>
<dbReference type="SUPFAM" id="SSF56300">
    <property type="entry name" value="Metallo-dependent phosphatases"/>
    <property type="match status" value="1"/>
</dbReference>
<comment type="caution">
    <text evidence="4">The sequence shown here is derived from an EMBL/GenBank/DDBJ whole genome shotgun (WGS) entry which is preliminary data.</text>
</comment>
<name>A0A412FKL0_9FIRM</name>
<evidence type="ECO:0000313" key="4">
    <source>
        <dbReference type="EMBL" id="RGR68699.1"/>
    </source>
</evidence>
<protein>
    <submittedName>
        <fullName evidence="4">Metallophosphoesterase</fullName>
    </submittedName>
</protein>
<evidence type="ECO:0000259" key="3">
    <source>
        <dbReference type="Pfam" id="PF00149"/>
    </source>
</evidence>
<keyword evidence="5" id="KW-1185">Reference proteome</keyword>
<organism evidence="4 5">
    <name type="scientific">Holdemania filiformis</name>
    <dbReference type="NCBI Taxonomy" id="61171"/>
    <lineage>
        <taxon>Bacteria</taxon>
        <taxon>Bacillati</taxon>
        <taxon>Bacillota</taxon>
        <taxon>Erysipelotrichia</taxon>
        <taxon>Erysipelotrichales</taxon>
        <taxon>Erysipelotrichaceae</taxon>
        <taxon>Holdemania</taxon>
    </lineage>
</organism>
<dbReference type="RefSeq" id="WP_117895995.1">
    <property type="nucleotide sequence ID" value="NZ_CABJCV010000026.1"/>
</dbReference>
<dbReference type="PANTHER" id="PTHR31302:SF31">
    <property type="entry name" value="PHOSPHODIESTERASE YAEI"/>
    <property type="match status" value="1"/>
</dbReference>
<evidence type="ECO:0000313" key="5">
    <source>
        <dbReference type="Proteomes" id="UP000284178"/>
    </source>
</evidence>
<dbReference type="InterPro" id="IPR051158">
    <property type="entry name" value="Metallophosphoesterase_sf"/>
</dbReference>
<keyword evidence="1" id="KW-0479">Metal-binding</keyword>
<dbReference type="AlphaFoldDB" id="A0A412FKL0"/>
<dbReference type="GeneID" id="83016812"/>
<dbReference type="GO" id="GO:0016020">
    <property type="term" value="C:membrane"/>
    <property type="evidence" value="ECO:0007669"/>
    <property type="project" value="GOC"/>
</dbReference>
<gene>
    <name evidence="4" type="ORF">DWY25_15550</name>
</gene>
<dbReference type="PANTHER" id="PTHR31302">
    <property type="entry name" value="TRANSMEMBRANE PROTEIN WITH METALLOPHOSPHOESTERASE DOMAIN-RELATED"/>
    <property type="match status" value="1"/>
</dbReference>
<feature type="domain" description="Calcineurin-like phosphoesterase" evidence="3">
    <location>
        <begin position="42"/>
        <end position="213"/>
    </location>
</feature>
<sequence>MKLALLFLGLAAAYLLIGWLVSFPIRFRSYTLSSPKIKAPVRLAVVSDLHSTVYGPDQKRLLDKLRQSRCDLILMPGDIIDDIKPLQGAEMFLDQVSAIAPCYYCTGNHENIETLITLPEVKARVRQAGITVLDKTRETITIRGTKLTLCGVDDPRKYAYIDRDQQEEVQLMNELGSMQDCPEYTILLAHRPERSPIYAQFGFDLIVSGHAHGGQVRIPGLINGLFAPRQGWFPKRAGGLYREQNSDLVVSRGLCQRWYLPRIYNPVEIPVIEITPILK</sequence>
<dbReference type="Gene3D" id="3.60.21.10">
    <property type="match status" value="1"/>
</dbReference>
<dbReference type="GO" id="GO:0046872">
    <property type="term" value="F:metal ion binding"/>
    <property type="evidence" value="ECO:0007669"/>
    <property type="project" value="UniProtKB-KW"/>
</dbReference>
<proteinExistence type="predicted"/>
<evidence type="ECO:0000256" key="2">
    <source>
        <dbReference type="ARBA" id="ARBA00022801"/>
    </source>
</evidence>
<reference evidence="4 5" key="1">
    <citation type="submission" date="2018-08" db="EMBL/GenBank/DDBJ databases">
        <title>A genome reference for cultivated species of the human gut microbiota.</title>
        <authorList>
            <person name="Zou Y."/>
            <person name="Xue W."/>
            <person name="Luo G."/>
        </authorList>
    </citation>
    <scope>NUCLEOTIDE SEQUENCE [LARGE SCALE GENOMIC DNA]</scope>
    <source>
        <strain evidence="4 5">AF24-29</strain>
    </source>
</reference>
<dbReference type="GO" id="GO:0009245">
    <property type="term" value="P:lipid A biosynthetic process"/>
    <property type="evidence" value="ECO:0007669"/>
    <property type="project" value="TreeGrafter"/>
</dbReference>
<dbReference type="Pfam" id="PF00149">
    <property type="entry name" value="Metallophos"/>
    <property type="match status" value="1"/>
</dbReference>
<dbReference type="Proteomes" id="UP000284178">
    <property type="component" value="Unassembled WGS sequence"/>
</dbReference>
<dbReference type="InterPro" id="IPR004843">
    <property type="entry name" value="Calcineurin-like_PHP"/>
</dbReference>